<dbReference type="Gene3D" id="3.30.300.30">
    <property type="match status" value="1"/>
</dbReference>
<dbReference type="PROSITE" id="PS00455">
    <property type="entry name" value="AMP_BINDING"/>
    <property type="match status" value="1"/>
</dbReference>
<evidence type="ECO:0000259" key="2">
    <source>
        <dbReference type="Pfam" id="PF13193"/>
    </source>
</evidence>
<feature type="domain" description="AMP-dependent synthetase/ligase" evidence="1">
    <location>
        <begin position="18"/>
        <end position="388"/>
    </location>
</feature>
<name>A0A917TWW6_9ACTN</name>
<dbReference type="NCBIfam" id="TIGR03098">
    <property type="entry name" value="ligase_PEP_1"/>
    <property type="match status" value="1"/>
</dbReference>
<evidence type="ECO:0000313" key="4">
    <source>
        <dbReference type="Proteomes" id="UP000608890"/>
    </source>
</evidence>
<sequence length="542" mass="58081">MSALAAPGRLDDLIGCGEPERPAVTFRDATLTYRQLRDSVTRAGAGLRGLGIRRGDRVVIFLEKRLETVVALLAVARIGAVVVPANPVFRPRQLGHVAADCAATAIVTTPDRYDTSRDELRGVASIEHIILVGSRDTRAPGDGTAVDAGADGGPPGVSWRTVGWDSLDGPDTDAVRVIDEDVAAILYTSGSTGGPKGVVLTHRNLIVGARSVASYLGHTAQDVILAVLPLSFDAGLSQLTTTLIAGGHVVLVNFLLPGEVVKACARHRVTGLTGVPPLWIKLASADWPAAATGQLRYFANTGGRMSKTTLDRLRSLFPSARPFLMYGLTEAFRATYLDPDEVDRRPASIGKAVPEAEVLVVRPDGSVCGPYEHGEIVQRGALVARGYWNDPERTAMRFRPVPEGVRDARADCGRPETAVWSGDVAYRDEEDFLYFVGRTDEMIKTCGYRVSPTEIEEAAYATGLVVEAVALGRPDEQIGEHIVLVVAGDTDERTLRTALSGALPGYQRPREVVIRGQLPRSPNGKFDRVELRRQLGVDGGAS</sequence>
<comment type="caution">
    <text evidence="3">The sequence shown here is derived from an EMBL/GenBank/DDBJ whole genome shotgun (WGS) entry which is preliminary data.</text>
</comment>
<dbReference type="InterPro" id="IPR017529">
    <property type="entry name" value="AcylCoA_ligase_PEP_1"/>
</dbReference>
<feature type="domain" description="AMP-binding enzyme C-terminal" evidence="2">
    <location>
        <begin position="454"/>
        <end position="525"/>
    </location>
</feature>
<dbReference type="Gene3D" id="3.40.50.12780">
    <property type="entry name" value="N-terminal domain of ligase-like"/>
    <property type="match status" value="1"/>
</dbReference>
<dbReference type="GO" id="GO:0016878">
    <property type="term" value="F:acid-thiol ligase activity"/>
    <property type="evidence" value="ECO:0007669"/>
    <property type="project" value="UniProtKB-ARBA"/>
</dbReference>
<accession>A0A917TWW6</accession>
<proteinExistence type="predicted"/>
<dbReference type="InterPro" id="IPR000873">
    <property type="entry name" value="AMP-dep_synth/lig_dom"/>
</dbReference>
<keyword evidence="4" id="KW-1185">Reference proteome</keyword>
<dbReference type="InterPro" id="IPR042099">
    <property type="entry name" value="ANL_N_sf"/>
</dbReference>
<dbReference type="InterPro" id="IPR045851">
    <property type="entry name" value="AMP-bd_C_sf"/>
</dbReference>
<dbReference type="AlphaFoldDB" id="A0A917TWW6"/>
<gene>
    <name evidence="3" type="ORF">GCM10011608_29050</name>
</gene>
<dbReference type="InterPro" id="IPR020845">
    <property type="entry name" value="AMP-binding_CS"/>
</dbReference>
<evidence type="ECO:0000259" key="1">
    <source>
        <dbReference type="Pfam" id="PF00501"/>
    </source>
</evidence>
<dbReference type="SUPFAM" id="SSF56801">
    <property type="entry name" value="Acetyl-CoA synthetase-like"/>
    <property type="match status" value="1"/>
</dbReference>
<dbReference type="Proteomes" id="UP000608890">
    <property type="component" value="Unassembled WGS sequence"/>
</dbReference>
<dbReference type="InterPro" id="IPR025110">
    <property type="entry name" value="AMP-bd_C"/>
</dbReference>
<reference evidence="3" key="2">
    <citation type="submission" date="2020-09" db="EMBL/GenBank/DDBJ databases">
        <authorList>
            <person name="Sun Q."/>
            <person name="Zhou Y."/>
        </authorList>
    </citation>
    <scope>NUCLEOTIDE SEQUENCE</scope>
    <source>
        <strain evidence="3">CGMCC 4.7312</strain>
    </source>
</reference>
<evidence type="ECO:0000313" key="3">
    <source>
        <dbReference type="EMBL" id="GGM42585.1"/>
    </source>
</evidence>
<dbReference type="InterPro" id="IPR050237">
    <property type="entry name" value="ATP-dep_AMP-bd_enzyme"/>
</dbReference>
<dbReference type="PANTHER" id="PTHR43767">
    <property type="entry name" value="LONG-CHAIN-FATTY-ACID--COA LIGASE"/>
    <property type="match status" value="1"/>
</dbReference>
<organism evidence="3 4">
    <name type="scientific">Micromonospora sonchi</name>
    <dbReference type="NCBI Taxonomy" id="1763543"/>
    <lineage>
        <taxon>Bacteria</taxon>
        <taxon>Bacillati</taxon>
        <taxon>Actinomycetota</taxon>
        <taxon>Actinomycetes</taxon>
        <taxon>Micromonosporales</taxon>
        <taxon>Micromonosporaceae</taxon>
        <taxon>Micromonospora</taxon>
    </lineage>
</organism>
<dbReference type="EMBL" id="BMNB01000012">
    <property type="protein sequence ID" value="GGM42585.1"/>
    <property type="molecule type" value="Genomic_DNA"/>
</dbReference>
<dbReference type="Pfam" id="PF13193">
    <property type="entry name" value="AMP-binding_C"/>
    <property type="match status" value="1"/>
</dbReference>
<protein>
    <submittedName>
        <fullName evidence="3">Acyl-CoA ligase (AMP-forming), exosortase A system-associated</fullName>
    </submittedName>
</protein>
<dbReference type="RefSeq" id="WP_229705905.1">
    <property type="nucleotide sequence ID" value="NZ_BMNB01000012.1"/>
</dbReference>
<keyword evidence="3" id="KW-0436">Ligase</keyword>
<dbReference type="PANTHER" id="PTHR43767:SF1">
    <property type="entry name" value="NONRIBOSOMAL PEPTIDE SYNTHASE PES1 (EUROFUNG)-RELATED"/>
    <property type="match status" value="1"/>
</dbReference>
<dbReference type="Pfam" id="PF00501">
    <property type="entry name" value="AMP-binding"/>
    <property type="match status" value="1"/>
</dbReference>
<reference evidence="3" key="1">
    <citation type="journal article" date="2014" name="Int. J. Syst. Evol. Microbiol.">
        <title>Complete genome sequence of Corynebacterium casei LMG S-19264T (=DSM 44701T), isolated from a smear-ripened cheese.</title>
        <authorList>
            <consortium name="US DOE Joint Genome Institute (JGI-PGF)"/>
            <person name="Walter F."/>
            <person name="Albersmeier A."/>
            <person name="Kalinowski J."/>
            <person name="Ruckert C."/>
        </authorList>
    </citation>
    <scope>NUCLEOTIDE SEQUENCE</scope>
    <source>
        <strain evidence="3">CGMCC 4.7312</strain>
    </source>
</reference>